<dbReference type="RefSeq" id="XP_003293532.1">
    <property type="nucleotide sequence ID" value="XM_003293484.1"/>
</dbReference>
<evidence type="ECO:0000256" key="2">
    <source>
        <dbReference type="ARBA" id="ARBA00022468"/>
    </source>
</evidence>
<feature type="compositionally biased region" description="Pro residues" evidence="5">
    <location>
        <begin position="531"/>
        <end position="542"/>
    </location>
</feature>
<dbReference type="OrthoDB" id="185175at2759"/>
<dbReference type="EMBL" id="GL871374">
    <property type="protein sequence ID" value="EGC29951.1"/>
    <property type="molecule type" value="Genomic_DNA"/>
</dbReference>
<sequence length="607" mass="69498">MAKTFKKILKPSEKKKKKKEVAISAVKQLVQYLETHCIELEGICRISGNSIQVKELKKQLENGEDADFSKMDPHVVSGALKSFLRDNDEPLLTFDLYKNFLASIDVRERNAKISFIKSLLSALPKENYDLLQILLKFLYTIQLHSNKNKMTSSNLAIVFSPTLLRPKEESLETMMTDSNTISEIVKILIDEFNALYEIKTQTILYQVSAQEMGIEKDKRSTSEQLEDAKVSIEQLTKHLAEEARERSILETYVSSIEQKIAELQDLNKSLTEEKESLGELLNEFKDTNKYQSSEIENLKEKQSKTENESNSSSSPPLSSSSSLLLPIIFISPIRNLSPLNNFVVCQNELYNNKVNLEKNIENFKLNIDKLNSDVKNQSIEIEKLKQLNKEKELENDRLRVLNKEKDADNERLRQLNKEKDINHEQLKQQLTKEKDEAVGEVARVQAEISLLLSATNDKSSKKNSLKIQKKDLDQALKKCKDQETKISQLEKEKSKLSDEITKLQKQASTPAPSSSTHKFVLGKKPSQKQQPAPPPQTPAPPPLDEDDIISVKKFAFYYMSLYIKTDHMVRGLPCNISSYDILDELIEKKVKVNQWSEFISRKLKEIS</sequence>
<dbReference type="Proteomes" id="UP000001064">
    <property type="component" value="Unassembled WGS sequence"/>
</dbReference>
<evidence type="ECO:0000256" key="1">
    <source>
        <dbReference type="ARBA" id="ARBA00004496"/>
    </source>
</evidence>
<dbReference type="SUPFAM" id="SSF48350">
    <property type="entry name" value="GTPase activation domain, GAP"/>
    <property type="match status" value="1"/>
</dbReference>
<dbReference type="PANTHER" id="PTHR23176">
    <property type="entry name" value="RHO/RAC/CDC GTPASE-ACTIVATING PROTEIN"/>
    <property type="match status" value="1"/>
</dbReference>
<gene>
    <name evidence="7" type="ORF">DICPUDRAFT_158397</name>
</gene>
<dbReference type="PANTHER" id="PTHR23176:SF11">
    <property type="entry name" value="RHOGAP DOMAIN-CONTAINING PROTEIN"/>
    <property type="match status" value="1"/>
</dbReference>
<evidence type="ECO:0000313" key="8">
    <source>
        <dbReference type="Proteomes" id="UP000001064"/>
    </source>
</evidence>
<feature type="region of interest" description="Disordered" evidence="5">
    <location>
        <begin position="490"/>
        <end position="545"/>
    </location>
</feature>
<evidence type="ECO:0000256" key="3">
    <source>
        <dbReference type="ARBA" id="ARBA00022490"/>
    </source>
</evidence>
<comment type="subcellular location">
    <subcellularLocation>
        <location evidence="1">Cytoplasm</location>
    </subcellularLocation>
</comment>
<dbReference type="AlphaFoldDB" id="F1A1I8"/>
<feature type="compositionally biased region" description="Polar residues" evidence="5">
    <location>
        <begin position="503"/>
        <end position="517"/>
    </location>
</feature>
<organism evidence="7 8">
    <name type="scientific">Dictyostelium purpureum</name>
    <name type="common">Slime mold</name>
    <dbReference type="NCBI Taxonomy" id="5786"/>
    <lineage>
        <taxon>Eukaryota</taxon>
        <taxon>Amoebozoa</taxon>
        <taxon>Evosea</taxon>
        <taxon>Eumycetozoa</taxon>
        <taxon>Dictyostelia</taxon>
        <taxon>Dictyosteliales</taxon>
        <taxon>Dictyosteliaceae</taxon>
        <taxon>Dictyostelium</taxon>
    </lineage>
</organism>
<feature type="region of interest" description="Disordered" evidence="5">
    <location>
        <begin position="294"/>
        <end position="320"/>
    </location>
</feature>
<dbReference type="GeneID" id="10504847"/>
<dbReference type="InterPro" id="IPR000198">
    <property type="entry name" value="RhoGAP_dom"/>
</dbReference>
<evidence type="ECO:0000259" key="6">
    <source>
        <dbReference type="PROSITE" id="PS50238"/>
    </source>
</evidence>
<feature type="compositionally biased region" description="Basic and acidic residues" evidence="5">
    <location>
        <begin position="490"/>
        <end position="502"/>
    </location>
</feature>
<dbReference type="Gene3D" id="1.10.555.10">
    <property type="entry name" value="Rho GTPase activation protein"/>
    <property type="match status" value="1"/>
</dbReference>
<feature type="compositionally biased region" description="Low complexity" evidence="5">
    <location>
        <begin position="311"/>
        <end position="320"/>
    </location>
</feature>
<evidence type="ECO:0000313" key="7">
    <source>
        <dbReference type="EMBL" id="EGC29951.1"/>
    </source>
</evidence>
<keyword evidence="2" id="KW-0343">GTPase activation</keyword>
<dbReference type="STRING" id="5786.F1A1I8"/>
<dbReference type="PROSITE" id="PS50238">
    <property type="entry name" value="RHOGAP"/>
    <property type="match status" value="1"/>
</dbReference>
<dbReference type="eggNOG" id="KOG4406">
    <property type="taxonomic scope" value="Eukaryota"/>
</dbReference>
<evidence type="ECO:0000256" key="5">
    <source>
        <dbReference type="SAM" id="MobiDB-lite"/>
    </source>
</evidence>
<feature type="compositionally biased region" description="Basic and acidic residues" evidence="5">
    <location>
        <begin position="296"/>
        <end position="307"/>
    </location>
</feature>
<keyword evidence="8" id="KW-1185">Reference proteome</keyword>
<reference evidence="8" key="1">
    <citation type="journal article" date="2011" name="Genome Biol.">
        <title>Comparative genomics of the social amoebae Dictyostelium discoideum and Dictyostelium purpureum.</title>
        <authorList>
            <consortium name="US DOE Joint Genome Institute (JGI-PGF)"/>
            <person name="Sucgang R."/>
            <person name="Kuo A."/>
            <person name="Tian X."/>
            <person name="Salerno W."/>
            <person name="Parikh A."/>
            <person name="Feasley C.L."/>
            <person name="Dalin E."/>
            <person name="Tu H."/>
            <person name="Huang E."/>
            <person name="Barry K."/>
            <person name="Lindquist E."/>
            <person name="Shapiro H."/>
            <person name="Bruce D."/>
            <person name="Schmutz J."/>
            <person name="Salamov A."/>
            <person name="Fey P."/>
            <person name="Gaudet P."/>
            <person name="Anjard C."/>
            <person name="Babu M.M."/>
            <person name="Basu S."/>
            <person name="Bushmanova Y."/>
            <person name="van der Wel H."/>
            <person name="Katoh-Kurasawa M."/>
            <person name="Dinh C."/>
            <person name="Coutinho P.M."/>
            <person name="Saito T."/>
            <person name="Elias M."/>
            <person name="Schaap P."/>
            <person name="Kay R.R."/>
            <person name="Henrissat B."/>
            <person name="Eichinger L."/>
            <person name="Rivero F."/>
            <person name="Putnam N.H."/>
            <person name="West C.M."/>
            <person name="Loomis W.F."/>
            <person name="Chisholm R.L."/>
            <person name="Shaulsky G."/>
            <person name="Strassmann J.E."/>
            <person name="Queller D.C."/>
            <person name="Kuspa A."/>
            <person name="Grigoriev I.V."/>
        </authorList>
    </citation>
    <scope>NUCLEOTIDE SEQUENCE [LARGE SCALE GENOMIC DNA]</scope>
    <source>
        <strain evidence="8">QSDP1</strain>
    </source>
</reference>
<dbReference type="SMART" id="SM00324">
    <property type="entry name" value="RhoGAP"/>
    <property type="match status" value="1"/>
</dbReference>
<dbReference type="GO" id="GO:0005737">
    <property type="term" value="C:cytoplasm"/>
    <property type="evidence" value="ECO:0007669"/>
    <property type="project" value="UniProtKB-SubCell"/>
</dbReference>
<dbReference type="InterPro" id="IPR050729">
    <property type="entry name" value="Rho-GAP"/>
</dbReference>
<dbReference type="GO" id="GO:0007165">
    <property type="term" value="P:signal transduction"/>
    <property type="evidence" value="ECO:0007669"/>
    <property type="project" value="InterPro"/>
</dbReference>
<dbReference type="Pfam" id="PF00620">
    <property type="entry name" value="RhoGAP"/>
    <property type="match status" value="1"/>
</dbReference>
<dbReference type="KEGG" id="dpp:DICPUDRAFT_158397"/>
<protein>
    <recommendedName>
        <fullName evidence="6">Rho-GAP domain-containing protein</fullName>
    </recommendedName>
</protein>
<feature type="domain" description="Rho-GAP" evidence="6">
    <location>
        <begin position="7"/>
        <end position="196"/>
    </location>
</feature>
<evidence type="ECO:0000256" key="4">
    <source>
        <dbReference type="ARBA" id="ARBA00037092"/>
    </source>
</evidence>
<dbReference type="InParanoid" id="F1A1I8"/>
<comment type="function">
    <text evidence="4">Rho GTPase-activating protein involved in the signal transduction pathway.</text>
</comment>
<dbReference type="CDD" id="cd00159">
    <property type="entry name" value="RhoGAP"/>
    <property type="match status" value="1"/>
</dbReference>
<dbReference type="GO" id="GO:0005096">
    <property type="term" value="F:GTPase activator activity"/>
    <property type="evidence" value="ECO:0007669"/>
    <property type="project" value="UniProtKB-KW"/>
</dbReference>
<keyword evidence="3" id="KW-0963">Cytoplasm</keyword>
<dbReference type="VEuPathDB" id="AmoebaDB:DICPUDRAFT_158397"/>
<accession>F1A1I8</accession>
<dbReference type="OMA" id="GRICANQ"/>
<name>F1A1I8_DICPU</name>
<dbReference type="InterPro" id="IPR008936">
    <property type="entry name" value="Rho_GTPase_activation_prot"/>
</dbReference>
<proteinExistence type="predicted"/>